<feature type="signal peptide" evidence="1">
    <location>
        <begin position="1"/>
        <end position="22"/>
    </location>
</feature>
<feature type="chain" id="PRO_5043585419" evidence="1">
    <location>
        <begin position="23"/>
        <end position="104"/>
    </location>
</feature>
<evidence type="ECO:0000256" key="1">
    <source>
        <dbReference type="SAM" id="SignalP"/>
    </source>
</evidence>
<comment type="caution">
    <text evidence="2">The sequence shown here is derived from an EMBL/GenBank/DDBJ whole genome shotgun (WGS) entry which is preliminary data.</text>
</comment>
<organism evidence="2 3">
    <name type="scientific">Pristionchus fissidentatus</name>
    <dbReference type="NCBI Taxonomy" id="1538716"/>
    <lineage>
        <taxon>Eukaryota</taxon>
        <taxon>Metazoa</taxon>
        <taxon>Ecdysozoa</taxon>
        <taxon>Nematoda</taxon>
        <taxon>Chromadorea</taxon>
        <taxon>Rhabditida</taxon>
        <taxon>Rhabditina</taxon>
        <taxon>Diplogasteromorpha</taxon>
        <taxon>Diplogasteroidea</taxon>
        <taxon>Neodiplogasteridae</taxon>
        <taxon>Pristionchus</taxon>
    </lineage>
</organism>
<dbReference type="Proteomes" id="UP001432322">
    <property type="component" value="Unassembled WGS sequence"/>
</dbReference>
<accession>A0AAV5VGD8</accession>
<protein>
    <submittedName>
        <fullName evidence="2">Uncharacterized protein</fullName>
    </submittedName>
</protein>
<proteinExistence type="predicted"/>
<sequence length="104" mass="11392">MRNPVAVLTLVSALAVAAPSSSLDDIQTQYLAYLQREAEMNHPVVILASIAGVLPLGDEASAEYDVLIPVQAKVFLSRLISNDKSFLKKFADDNYFHVRQDTVS</sequence>
<reference evidence="2" key="1">
    <citation type="submission" date="2023-10" db="EMBL/GenBank/DDBJ databases">
        <title>Genome assembly of Pristionchus species.</title>
        <authorList>
            <person name="Yoshida K."/>
            <person name="Sommer R.J."/>
        </authorList>
    </citation>
    <scope>NUCLEOTIDE SEQUENCE</scope>
    <source>
        <strain evidence="2">RS5133</strain>
    </source>
</reference>
<keyword evidence="1" id="KW-0732">Signal</keyword>
<evidence type="ECO:0000313" key="3">
    <source>
        <dbReference type="Proteomes" id="UP001432322"/>
    </source>
</evidence>
<keyword evidence="3" id="KW-1185">Reference proteome</keyword>
<name>A0AAV5VGD8_9BILA</name>
<dbReference type="EMBL" id="BTSY01000003">
    <property type="protein sequence ID" value="GMT17323.1"/>
    <property type="molecule type" value="Genomic_DNA"/>
</dbReference>
<evidence type="ECO:0000313" key="2">
    <source>
        <dbReference type="EMBL" id="GMT17323.1"/>
    </source>
</evidence>
<dbReference type="AlphaFoldDB" id="A0AAV5VGD8"/>
<gene>
    <name evidence="2" type="ORF">PFISCL1PPCAC_8620</name>
</gene>